<protein>
    <recommendedName>
        <fullName evidence="4">SbsA Ig-like domain-containing protein</fullName>
    </recommendedName>
</protein>
<evidence type="ECO:0000313" key="2">
    <source>
        <dbReference type="EMBL" id="ANH80984.1"/>
    </source>
</evidence>
<keyword evidence="1" id="KW-0732">Signal</keyword>
<dbReference type="AlphaFoldDB" id="A0A1A9I339"/>
<dbReference type="OrthoDB" id="6402335at2"/>
<accession>A0A1A9I339</accession>
<dbReference type="STRING" id="1176587.A8C56_08330"/>
<evidence type="ECO:0000256" key="1">
    <source>
        <dbReference type="SAM" id="SignalP"/>
    </source>
</evidence>
<name>A0A1A9I339_9BACT</name>
<evidence type="ECO:0000313" key="3">
    <source>
        <dbReference type="Proteomes" id="UP000077667"/>
    </source>
</evidence>
<dbReference type="EMBL" id="CP015772">
    <property type="protein sequence ID" value="ANH80984.1"/>
    <property type="molecule type" value="Genomic_DNA"/>
</dbReference>
<sequence>MKKAVTAFLILATAGAYAQPANKVVTADIDNFWIAFDSIRQTNDYAKKIYFINKLYIEKGTEGLKAFMKIENYTDTGYVKLIDAYPRFWNAIRPHTLAIKNKTAALNKGVQHLKSLYPGLKDANMYFTIGGLQAGGTTLNDRVLVGAEIAAGTPDVDVSEFNTDWQWLKNTFARQSAEDILYFNIHEYIHTQQKANYSYQLLNKSIKEGACDFMAELVLGQPLQRPYILYGNLHRAKIKEQFKKDMFMGYDANWLYNGAQKGDTADLGYFIGYEICKSYYRQAADKKQAIKTIIELDYSNNKAVEQFLTQSKFYKKVNKEQLVREYKKKFPYFVKMEPFNDGATNADPKITELRITFSKEMMPGNCYSFDYPEKGKDYFPIKKVIGFENNNKTCVLSVALLPGKEYGFIITDKSFRSKEGYPLKAEKYTVTFNTR</sequence>
<feature type="signal peptide" evidence="1">
    <location>
        <begin position="1"/>
        <end position="18"/>
    </location>
</feature>
<reference evidence="2 3" key="1">
    <citation type="submission" date="2016-05" db="EMBL/GenBank/DDBJ databases">
        <title>Niabella ginsenosidivorans BS26 whole genome sequencing.</title>
        <authorList>
            <person name="Im W.T."/>
            <person name="Siddiqi M.Z."/>
        </authorList>
    </citation>
    <scope>NUCLEOTIDE SEQUENCE [LARGE SCALE GENOMIC DNA]</scope>
    <source>
        <strain evidence="2 3">BS26</strain>
    </source>
</reference>
<dbReference type="RefSeq" id="WP_067754421.1">
    <property type="nucleotide sequence ID" value="NZ_CP015772.1"/>
</dbReference>
<proteinExistence type="predicted"/>
<gene>
    <name evidence="2" type="ORF">A8C56_08330</name>
</gene>
<keyword evidence="3" id="KW-1185">Reference proteome</keyword>
<dbReference type="KEGG" id="nia:A8C56_08330"/>
<organism evidence="2 3">
    <name type="scientific">Niabella ginsenosidivorans</name>
    <dbReference type="NCBI Taxonomy" id="1176587"/>
    <lineage>
        <taxon>Bacteria</taxon>
        <taxon>Pseudomonadati</taxon>
        <taxon>Bacteroidota</taxon>
        <taxon>Chitinophagia</taxon>
        <taxon>Chitinophagales</taxon>
        <taxon>Chitinophagaceae</taxon>
        <taxon>Niabella</taxon>
    </lineage>
</organism>
<feature type="chain" id="PRO_5008389785" description="SbsA Ig-like domain-containing protein" evidence="1">
    <location>
        <begin position="19"/>
        <end position="435"/>
    </location>
</feature>
<evidence type="ECO:0008006" key="4">
    <source>
        <dbReference type="Google" id="ProtNLM"/>
    </source>
</evidence>
<dbReference type="Proteomes" id="UP000077667">
    <property type="component" value="Chromosome"/>
</dbReference>